<reference evidence="2 4" key="2">
    <citation type="journal article" date="2013" name="Nature">
        <title>Insights into bilaterian evolution from three spiralian genomes.</title>
        <authorList>
            <person name="Simakov O."/>
            <person name="Marletaz F."/>
            <person name="Cho S.J."/>
            <person name="Edsinger-Gonzales E."/>
            <person name="Havlak P."/>
            <person name="Hellsten U."/>
            <person name="Kuo D.H."/>
            <person name="Larsson T."/>
            <person name="Lv J."/>
            <person name="Arendt D."/>
            <person name="Savage R."/>
            <person name="Osoegawa K."/>
            <person name="de Jong P."/>
            <person name="Grimwood J."/>
            <person name="Chapman J.A."/>
            <person name="Shapiro H."/>
            <person name="Aerts A."/>
            <person name="Otillar R.P."/>
            <person name="Terry A.Y."/>
            <person name="Boore J.L."/>
            <person name="Grigoriev I.V."/>
            <person name="Lindberg D.R."/>
            <person name="Seaver E.C."/>
            <person name="Weisblat D.A."/>
            <person name="Putnam N.H."/>
            <person name="Rokhsar D.S."/>
        </authorList>
    </citation>
    <scope>NUCLEOTIDE SEQUENCE</scope>
</reference>
<evidence type="ECO:0000313" key="2">
    <source>
        <dbReference type="EMBL" id="ESN93824.1"/>
    </source>
</evidence>
<organism evidence="3 4">
    <name type="scientific">Helobdella robusta</name>
    <name type="common">Californian leech</name>
    <dbReference type="NCBI Taxonomy" id="6412"/>
    <lineage>
        <taxon>Eukaryota</taxon>
        <taxon>Metazoa</taxon>
        <taxon>Spiralia</taxon>
        <taxon>Lophotrochozoa</taxon>
        <taxon>Annelida</taxon>
        <taxon>Clitellata</taxon>
        <taxon>Hirudinea</taxon>
        <taxon>Rhynchobdellida</taxon>
        <taxon>Glossiphoniidae</taxon>
        <taxon>Helobdella</taxon>
    </lineage>
</organism>
<dbReference type="EMBL" id="AMQM01007211">
    <property type="status" value="NOT_ANNOTATED_CDS"/>
    <property type="molecule type" value="Genomic_DNA"/>
</dbReference>
<evidence type="ECO:0000256" key="1">
    <source>
        <dbReference type="SAM" id="Phobius"/>
    </source>
</evidence>
<protein>
    <submittedName>
        <fullName evidence="2 3">Uncharacterized protein</fullName>
    </submittedName>
</protein>
<dbReference type="EMBL" id="KB097587">
    <property type="protein sequence ID" value="ESN93824.1"/>
    <property type="molecule type" value="Genomic_DNA"/>
</dbReference>
<dbReference type="KEGG" id="hro:HELRODRAFT_180474"/>
<dbReference type="HOGENOM" id="CLU_897982_0_0_1"/>
<keyword evidence="1" id="KW-0472">Membrane</keyword>
<sequence>MRTVIHLNDYMSTHLSSSSSSSSSSSKIIQAFLTSTPRTTTTKTPLHADNAKQQRTQKIKLFLSSAISEQTGCGLSENPWVLMAGPGQRINITVIDFSQESLQLPEPMDNKRVYSSQNPTYKQMDKSRNRTSEFTCRVLANIRESSFDGISTVCSGQGKVVNVKTSTSNKVELRFHGNRVLSDGSGSGSVGAGGIAKPAVRLHSHFLFQIEVLGCATPTYPAPMTAKRIGDLLMVECNKGGASSGGTGWTLTCINDVWIGNHGNCSHASSTISEKLENLFPYATSVVTIGVIAVFMIYARRYTKKISHSI</sequence>
<evidence type="ECO:0000313" key="4">
    <source>
        <dbReference type="Proteomes" id="UP000015101"/>
    </source>
</evidence>
<keyword evidence="4" id="KW-1185">Reference proteome</keyword>
<keyword evidence="1" id="KW-0812">Transmembrane</keyword>
<dbReference type="AlphaFoldDB" id="T1FFZ2"/>
<dbReference type="InParanoid" id="T1FFZ2"/>
<name>T1FFZ2_HELRO</name>
<dbReference type="RefSeq" id="XP_009028036.1">
    <property type="nucleotide sequence ID" value="XM_009029788.1"/>
</dbReference>
<dbReference type="EnsemblMetazoa" id="HelroT180474">
    <property type="protein sequence ID" value="HelroP180474"/>
    <property type="gene ID" value="HelroG180474"/>
</dbReference>
<dbReference type="GeneID" id="20207741"/>
<keyword evidence="1" id="KW-1133">Transmembrane helix</keyword>
<gene>
    <name evidence="3" type="primary">20207741</name>
    <name evidence="2" type="ORF">HELRODRAFT_180474</name>
</gene>
<dbReference type="OrthoDB" id="6327044at2759"/>
<proteinExistence type="predicted"/>
<feature type="transmembrane region" description="Helical" evidence="1">
    <location>
        <begin position="279"/>
        <end position="299"/>
    </location>
</feature>
<dbReference type="Proteomes" id="UP000015101">
    <property type="component" value="Unassembled WGS sequence"/>
</dbReference>
<accession>T1FFZ2</accession>
<evidence type="ECO:0000313" key="3">
    <source>
        <dbReference type="EnsemblMetazoa" id="HelroP180474"/>
    </source>
</evidence>
<reference evidence="4" key="1">
    <citation type="submission" date="2012-12" db="EMBL/GenBank/DDBJ databases">
        <authorList>
            <person name="Hellsten U."/>
            <person name="Grimwood J."/>
            <person name="Chapman J.A."/>
            <person name="Shapiro H."/>
            <person name="Aerts A."/>
            <person name="Otillar R.P."/>
            <person name="Terry A.Y."/>
            <person name="Boore J.L."/>
            <person name="Simakov O."/>
            <person name="Marletaz F."/>
            <person name="Cho S.-J."/>
            <person name="Edsinger-Gonzales E."/>
            <person name="Havlak P."/>
            <person name="Kuo D.-H."/>
            <person name="Larsson T."/>
            <person name="Lv J."/>
            <person name="Arendt D."/>
            <person name="Savage R."/>
            <person name="Osoegawa K."/>
            <person name="de Jong P."/>
            <person name="Lindberg D.R."/>
            <person name="Seaver E.C."/>
            <person name="Weisblat D.A."/>
            <person name="Putnam N.H."/>
            <person name="Grigoriev I.V."/>
            <person name="Rokhsar D.S."/>
        </authorList>
    </citation>
    <scope>NUCLEOTIDE SEQUENCE</scope>
</reference>
<reference evidence="3" key="3">
    <citation type="submission" date="2015-06" db="UniProtKB">
        <authorList>
            <consortium name="EnsemblMetazoa"/>
        </authorList>
    </citation>
    <scope>IDENTIFICATION</scope>
</reference>
<dbReference type="CTD" id="20207741"/>